<reference evidence="1 2" key="2">
    <citation type="journal article" date="2019" name="G3 (Bethesda)">
        <title>Hybrid Assembly of the Genome of the Entomopathogenic Nematode Steinernema carpocapsae Identifies the X-Chromosome.</title>
        <authorList>
            <person name="Serra L."/>
            <person name="Macchietto M."/>
            <person name="Macias-Munoz A."/>
            <person name="McGill C.J."/>
            <person name="Rodriguez I.M."/>
            <person name="Rodriguez B."/>
            <person name="Murad R."/>
            <person name="Mortazavi A."/>
        </authorList>
    </citation>
    <scope>NUCLEOTIDE SEQUENCE [LARGE SCALE GENOMIC DNA]</scope>
    <source>
        <strain evidence="1 2">ALL</strain>
    </source>
</reference>
<protein>
    <submittedName>
        <fullName evidence="1">Uncharacterized protein</fullName>
    </submittedName>
</protein>
<comment type="caution">
    <text evidence="1">The sequence shown here is derived from an EMBL/GenBank/DDBJ whole genome shotgun (WGS) entry which is preliminary data.</text>
</comment>
<keyword evidence="2" id="KW-1185">Reference proteome</keyword>
<evidence type="ECO:0000313" key="2">
    <source>
        <dbReference type="Proteomes" id="UP000298663"/>
    </source>
</evidence>
<proteinExistence type="predicted"/>
<dbReference type="Proteomes" id="UP000298663">
    <property type="component" value="Unassembled WGS sequence"/>
</dbReference>
<organism evidence="1 2">
    <name type="scientific">Steinernema carpocapsae</name>
    <name type="common">Entomopathogenic nematode</name>
    <dbReference type="NCBI Taxonomy" id="34508"/>
    <lineage>
        <taxon>Eukaryota</taxon>
        <taxon>Metazoa</taxon>
        <taxon>Ecdysozoa</taxon>
        <taxon>Nematoda</taxon>
        <taxon>Chromadorea</taxon>
        <taxon>Rhabditida</taxon>
        <taxon>Tylenchina</taxon>
        <taxon>Panagrolaimomorpha</taxon>
        <taxon>Strongyloidoidea</taxon>
        <taxon>Steinernematidae</taxon>
        <taxon>Steinernema</taxon>
    </lineage>
</organism>
<name>A0A4U5N1N0_STECR</name>
<accession>A0A4U5N1N0</accession>
<gene>
    <name evidence="1" type="ORF">L596_017360</name>
</gene>
<evidence type="ECO:0000313" key="1">
    <source>
        <dbReference type="EMBL" id="TKR76181.1"/>
    </source>
</evidence>
<dbReference type="AlphaFoldDB" id="A0A4U5N1N0"/>
<reference evidence="1 2" key="1">
    <citation type="journal article" date="2015" name="Genome Biol.">
        <title>Comparative genomics of Steinernema reveals deeply conserved gene regulatory networks.</title>
        <authorList>
            <person name="Dillman A.R."/>
            <person name="Macchietto M."/>
            <person name="Porter C.F."/>
            <person name="Rogers A."/>
            <person name="Williams B."/>
            <person name="Antoshechkin I."/>
            <person name="Lee M.M."/>
            <person name="Goodwin Z."/>
            <person name="Lu X."/>
            <person name="Lewis E.E."/>
            <person name="Goodrich-Blair H."/>
            <person name="Stock S.P."/>
            <person name="Adams B.J."/>
            <person name="Sternberg P.W."/>
            <person name="Mortazavi A."/>
        </authorList>
    </citation>
    <scope>NUCLEOTIDE SEQUENCE [LARGE SCALE GENOMIC DNA]</scope>
    <source>
        <strain evidence="1 2">ALL</strain>
    </source>
</reference>
<sequence>MSHEMMTFLKSLHVPLPIKTGISVRCFKHESSDLIREVSALPDCQLRKSVAYTIHHCVLKLFRGHRSIYYYCGLIRIDLPCDSGVAICSSIRLVPSMPYKVLLLILKCVKPIKRNTIILAVGRNVWSKINFVIQKTRCFPKINELELHGRLADTKGDLTTALENIFTILNNIWMVQQNPPQYVSFNT</sequence>
<dbReference type="EMBL" id="AZBU02000005">
    <property type="protein sequence ID" value="TKR76181.1"/>
    <property type="molecule type" value="Genomic_DNA"/>
</dbReference>